<accession>A0A8S1KUA0</accession>
<keyword evidence="6" id="KW-0597">Phosphoprotein</keyword>
<evidence type="ECO:0000256" key="2">
    <source>
        <dbReference type="ARBA" id="ARBA00004496"/>
    </source>
</evidence>
<organism evidence="17 18">
    <name type="scientific">Paramecium primaurelia</name>
    <dbReference type="NCBI Taxonomy" id="5886"/>
    <lineage>
        <taxon>Eukaryota</taxon>
        <taxon>Sar</taxon>
        <taxon>Alveolata</taxon>
        <taxon>Ciliophora</taxon>
        <taxon>Intramacronucleata</taxon>
        <taxon>Oligohymenophorea</taxon>
        <taxon>Peniculida</taxon>
        <taxon>Parameciidae</taxon>
        <taxon>Paramecium</taxon>
    </lineage>
</organism>
<evidence type="ECO:0000256" key="13">
    <source>
        <dbReference type="PROSITE-ProRule" id="PRU10141"/>
    </source>
</evidence>
<comment type="catalytic activity">
    <reaction evidence="11">
        <text>L-threonyl-[protein] + ATP = O-phospho-L-threonyl-[protein] + ADP + H(+)</text>
        <dbReference type="Rhea" id="RHEA:46608"/>
        <dbReference type="Rhea" id="RHEA-COMP:11060"/>
        <dbReference type="Rhea" id="RHEA-COMP:11605"/>
        <dbReference type="ChEBI" id="CHEBI:15378"/>
        <dbReference type="ChEBI" id="CHEBI:30013"/>
        <dbReference type="ChEBI" id="CHEBI:30616"/>
        <dbReference type="ChEBI" id="CHEBI:61977"/>
        <dbReference type="ChEBI" id="CHEBI:456216"/>
        <dbReference type="EC" id="2.7.11.1"/>
    </reaction>
</comment>
<comment type="catalytic activity">
    <reaction evidence="12">
        <text>L-seryl-[protein] + ATP = O-phospho-L-seryl-[protein] + ADP + H(+)</text>
        <dbReference type="Rhea" id="RHEA:17989"/>
        <dbReference type="Rhea" id="RHEA-COMP:9863"/>
        <dbReference type="Rhea" id="RHEA-COMP:11604"/>
        <dbReference type="ChEBI" id="CHEBI:15378"/>
        <dbReference type="ChEBI" id="CHEBI:29999"/>
        <dbReference type="ChEBI" id="CHEBI:30616"/>
        <dbReference type="ChEBI" id="CHEBI:83421"/>
        <dbReference type="ChEBI" id="CHEBI:456216"/>
        <dbReference type="EC" id="2.7.11.1"/>
    </reaction>
</comment>
<comment type="cofactor">
    <cofactor evidence="1">
        <name>Mg(2+)</name>
        <dbReference type="ChEBI" id="CHEBI:18420"/>
    </cofactor>
</comment>
<keyword evidence="4" id="KW-0963">Cytoplasm</keyword>
<evidence type="ECO:0000256" key="3">
    <source>
        <dbReference type="ARBA" id="ARBA00012513"/>
    </source>
</evidence>
<evidence type="ECO:0000256" key="1">
    <source>
        <dbReference type="ARBA" id="ARBA00001946"/>
    </source>
</evidence>
<evidence type="ECO:0000256" key="5">
    <source>
        <dbReference type="ARBA" id="ARBA00022527"/>
    </source>
</evidence>
<feature type="region of interest" description="Disordered" evidence="14">
    <location>
        <begin position="452"/>
        <end position="485"/>
    </location>
</feature>
<evidence type="ECO:0000313" key="17">
    <source>
        <dbReference type="EMBL" id="CAD8058979.1"/>
    </source>
</evidence>
<keyword evidence="8 13" id="KW-0547">Nucleotide-binding</keyword>
<comment type="caution">
    <text evidence="17">The sequence shown here is derived from an EMBL/GenBank/DDBJ whole genome shotgun (WGS) entry which is preliminary data.</text>
</comment>
<feature type="domain" description="Protein kinase" evidence="15">
    <location>
        <begin position="83"/>
        <end position="363"/>
    </location>
</feature>
<dbReference type="Pfam" id="PF00069">
    <property type="entry name" value="Pkinase"/>
    <property type="match status" value="1"/>
</dbReference>
<reference evidence="17" key="1">
    <citation type="submission" date="2021-01" db="EMBL/GenBank/DDBJ databases">
        <authorList>
            <consortium name="Genoscope - CEA"/>
            <person name="William W."/>
        </authorList>
    </citation>
    <scope>NUCLEOTIDE SEQUENCE</scope>
</reference>
<dbReference type="InterPro" id="IPR017441">
    <property type="entry name" value="Protein_kinase_ATP_BS"/>
</dbReference>
<dbReference type="InterPro" id="IPR059233">
    <property type="entry name" value="MobB_NdrA/B/Cbk1"/>
</dbReference>
<name>A0A8S1KUA0_PARPR</name>
<evidence type="ECO:0000313" key="18">
    <source>
        <dbReference type="Proteomes" id="UP000688137"/>
    </source>
</evidence>
<keyword evidence="7" id="KW-0808">Transferase</keyword>
<dbReference type="GO" id="GO:0005524">
    <property type="term" value="F:ATP binding"/>
    <property type="evidence" value="ECO:0007669"/>
    <property type="project" value="UniProtKB-UniRule"/>
</dbReference>
<evidence type="ECO:0000256" key="6">
    <source>
        <dbReference type="ARBA" id="ARBA00022553"/>
    </source>
</evidence>
<dbReference type="PANTHER" id="PTHR22988">
    <property type="entry name" value="MYOTONIC DYSTROPHY S/T KINASE-RELATED"/>
    <property type="match status" value="1"/>
</dbReference>
<proteinExistence type="predicted"/>
<evidence type="ECO:0000256" key="12">
    <source>
        <dbReference type="ARBA" id="ARBA00048679"/>
    </source>
</evidence>
<dbReference type="EMBL" id="CAJJDM010000027">
    <property type="protein sequence ID" value="CAD8058979.1"/>
    <property type="molecule type" value="Genomic_DNA"/>
</dbReference>
<dbReference type="EC" id="2.7.11.1" evidence="3"/>
<dbReference type="GO" id="GO:0005737">
    <property type="term" value="C:cytoplasm"/>
    <property type="evidence" value="ECO:0007669"/>
    <property type="project" value="UniProtKB-SubCell"/>
</dbReference>
<dbReference type="OMA" id="KMENWQQ"/>
<evidence type="ECO:0000259" key="15">
    <source>
        <dbReference type="PROSITE" id="PS50011"/>
    </source>
</evidence>
<dbReference type="PROSITE" id="PS50011">
    <property type="entry name" value="PROTEIN_KINASE_DOM"/>
    <property type="match status" value="1"/>
</dbReference>
<dbReference type="Proteomes" id="UP000688137">
    <property type="component" value="Unassembled WGS sequence"/>
</dbReference>
<evidence type="ECO:0000256" key="4">
    <source>
        <dbReference type="ARBA" id="ARBA00022490"/>
    </source>
</evidence>
<evidence type="ECO:0000256" key="10">
    <source>
        <dbReference type="ARBA" id="ARBA00022840"/>
    </source>
</evidence>
<dbReference type="InterPro" id="IPR000719">
    <property type="entry name" value="Prot_kinase_dom"/>
</dbReference>
<dbReference type="AlphaFoldDB" id="A0A8S1KUA0"/>
<dbReference type="FunFam" id="3.30.200.20:FF:000017">
    <property type="entry name" value="Non-specific serine/threonine protein kinase"/>
    <property type="match status" value="1"/>
</dbReference>
<dbReference type="PANTHER" id="PTHR22988:SF76">
    <property type="entry name" value="CHROMOSOME UNDETERMINED SCAFFOLD_135, WHOLE GENOME SHOTGUN SEQUENCE"/>
    <property type="match status" value="1"/>
</dbReference>
<sequence length="516" mass="60777">MAEIKISNQTKDRVAACKSYIERKYKSLITNEKEKMEDWQQLQQILQNLNFTPIEKELIKKEIQHKEAMQLRKKRQKITVEDFESIAIIGRGAFGEVRVCRQKDTNEIVAIKKMKKKEMLFKNQLGHVRAERDILVQSKCQWIVELKSSFQDDENLYLVMEFLSGGDLMTLLIKKDIIPERDAKFYIAELVLAVEEIHNMNYIHRDLKPDNILIDSQGHLKLSDFGLCKHLGQHYDMAVPFNMNNNNVDQQKSRNEQRRQLAYSTVGTPDYIAPEVFSQNGYNQLVDWWSIGVILFEMVIGYPPFYSDTPQKTCQKILKWKNHFKFPNNPKVSPQCYDLITKLMTDVNDRLGDANKIKKHPFFNGIDFNNIRNQKPPYIPDKKKLTSNFDKFEEKEPWKHVIHNREESDQDKNGTNLNKKYFQGYTYKRNCDMEMSPVKRALEELENIRPSGIKADFNNKQRSQSPKPITAPPEFNKSQRSQSPTIKEQLKNTYMQYIGQYLSPLNKQKQQQKQYK</sequence>
<evidence type="ECO:0000256" key="11">
    <source>
        <dbReference type="ARBA" id="ARBA00047899"/>
    </source>
</evidence>
<evidence type="ECO:0000256" key="14">
    <source>
        <dbReference type="SAM" id="MobiDB-lite"/>
    </source>
</evidence>
<keyword evidence="9" id="KW-0418">Kinase</keyword>
<dbReference type="InterPro" id="IPR050839">
    <property type="entry name" value="Rho-assoc_Ser/Thr_Kinase"/>
</dbReference>
<dbReference type="CDD" id="cd21742">
    <property type="entry name" value="MobB_NDR_LATS-like"/>
    <property type="match status" value="1"/>
</dbReference>
<dbReference type="GO" id="GO:0004674">
    <property type="term" value="F:protein serine/threonine kinase activity"/>
    <property type="evidence" value="ECO:0007669"/>
    <property type="project" value="UniProtKB-KW"/>
</dbReference>
<evidence type="ECO:0000256" key="9">
    <source>
        <dbReference type="ARBA" id="ARBA00022777"/>
    </source>
</evidence>
<dbReference type="PROSITE" id="PS51285">
    <property type="entry name" value="AGC_KINASE_CTER"/>
    <property type="match status" value="1"/>
</dbReference>
<gene>
    <name evidence="17" type="ORF">PPRIM_AZ9-3.1.T0280159</name>
</gene>
<protein>
    <recommendedName>
        <fullName evidence="3">non-specific serine/threonine protein kinase</fullName>
        <ecNumber evidence="3">2.7.11.1</ecNumber>
    </recommendedName>
</protein>
<evidence type="ECO:0000256" key="7">
    <source>
        <dbReference type="ARBA" id="ARBA00022679"/>
    </source>
</evidence>
<evidence type="ECO:0000259" key="16">
    <source>
        <dbReference type="PROSITE" id="PS51285"/>
    </source>
</evidence>
<dbReference type="FunFam" id="1.10.510.10:FF:000570">
    <property type="entry name" value="Non-specific serine/threonine protein kinase"/>
    <property type="match status" value="1"/>
</dbReference>
<comment type="subcellular location">
    <subcellularLocation>
        <location evidence="2">Cytoplasm</location>
    </subcellularLocation>
</comment>
<keyword evidence="18" id="KW-1185">Reference proteome</keyword>
<dbReference type="InterPro" id="IPR008271">
    <property type="entry name" value="Ser/Thr_kinase_AS"/>
</dbReference>
<feature type="binding site" evidence="13">
    <location>
        <position position="113"/>
    </location>
    <ligand>
        <name>ATP</name>
        <dbReference type="ChEBI" id="CHEBI:30616"/>
    </ligand>
</feature>
<dbReference type="PROSITE" id="PS00108">
    <property type="entry name" value="PROTEIN_KINASE_ST"/>
    <property type="match status" value="1"/>
</dbReference>
<dbReference type="InterPro" id="IPR000961">
    <property type="entry name" value="AGC-kinase_C"/>
</dbReference>
<keyword evidence="5" id="KW-0723">Serine/threonine-protein kinase</keyword>
<evidence type="ECO:0000256" key="8">
    <source>
        <dbReference type="ARBA" id="ARBA00022741"/>
    </source>
</evidence>
<dbReference type="SMART" id="SM00220">
    <property type="entry name" value="S_TKc"/>
    <property type="match status" value="1"/>
</dbReference>
<feature type="compositionally biased region" description="Polar residues" evidence="14">
    <location>
        <begin position="476"/>
        <end position="485"/>
    </location>
</feature>
<feature type="compositionally biased region" description="Polar residues" evidence="14">
    <location>
        <begin position="458"/>
        <end position="467"/>
    </location>
</feature>
<keyword evidence="10 13" id="KW-0067">ATP-binding</keyword>
<feature type="domain" description="AGC-kinase C-terminal" evidence="16">
    <location>
        <begin position="364"/>
        <end position="437"/>
    </location>
</feature>
<dbReference type="PROSITE" id="PS00107">
    <property type="entry name" value="PROTEIN_KINASE_ATP"/>
    <property type="match status" value="1"/>
</dbReference>
<dbReference type="SMART" id="SM00133">
    <property type="entry name" value="S_TK_X"/>
    <property type="match status" value="1"/>
</dbReference>